<keyword evidence="3 5" id="KW-0067">ATP-binding</keyword>
<dbReference type="InterPro" id="IPR015943">
    <property type="entry name" value="WD40/YVTN_repeat-like_dom_sf"/>
</dbReference>
<dbReference type="GO" id="GO:0036498">
    <property type="term" value="P:IRE1-mediated unfolded protein response"/>
    <property type="evidence" value="ECO:0000318"/>
    <property type="project" value="GO_Central"/>
</dbReference>
<dbReference type="PANTHER" id="PTHR13954:SF6">
    <property type="entry name" value="NON-SPECIFIC SERINE_THREONINE PROTEIN KINASE"/>
    <property type="match status" value="1"/>
</dbReference>
<dbReference type="PROSITE" id="PS00107">
    <property type="entry name" value="PROTEIN_KINASE_ATP"/>
    <property type="match status" value="1"/>
</dbReference>
<gene>
    <name evidence="7" type="ORF">DAPPUDRAFT_300401</name>
</gene>
<evidence type="ECO:0000259" key="6">
    <source>
        <dbReference type="PROSITE" id="PS50011"/>
    </source>
</evidence>
<dbReference type="SMART" id="SM00220">
    <property type="entry name" value="S_TKc"/>
    <property type="match status" value="1"/>
</dbReference>
<dbReference type="GO" id="GO:0005776">
    <property type="term" value="C:autophagosome"/>
    <property type="evidence" value="ECO:0007669"/>
    <property type="project" value="UniProtKB-SubCell"/>
</dbReference>
<dbReference type="SUPFAM" id="SSF50978">
    <property type="entry name" value="WD40 repeat-like"/>
    <property type="match status" value="1"/>
</dbReference>
<evidence type="ECO:0000256" key="3">
    <source>
        <dbReference type="ARBA" id="ARBA00022840"/>
    </source>
</evidence>
<feature type="binding site" evidence="5">
    <location>
        <position position="43"/>
    </location>
    <ligand>
        <name>ATP</name>
        <dbReference type="ChEBI" id="CHEBI:30616"/>
    </ligand>
</feature>
<dbReference type="InterPro" id="IPR017441">
    <property type="entry name" value="Protein_kinase_ATP_BS"/>
</dbReference>
<evidence type="ECO:0000256" key="2">
    <source>
        <dbReference type="ARBA" id="ARBA00022741"/>
    </source>
</evidence>
<name>E9G4I3_DAPPU</name>
<dbReference type="STRING" id="6669.E9G4I3"/>
<dbReference type="InterPro" id="IPR045133">
    <property type="entry name" value="IRE1/2-like"/>
</dbReference>
<dbReference type="AlphaFoldDB" id="E9G4I3"/>
<feature type="repeat" description="WD" evidence="4">
    <location>
        <begin position="378"/>
        <end position="419"/>
    </location>
</feature>
<dbReference type="InterPro" id="IPR001680">
    <property type="entry name" value="WD40_rpt"/>
</dbReference>
<dbReference type="Pfam" id="PF00069">
    <property type="entry name" value="Pkinase"/>
    <property type="match status" value="1"/>
</dbReference>
<dbReference type="InterPro" id="IPR011009">
    <property type="entry name" value="Kinase-like_dom_sf"/>
</dbReference>
<evidence type="ECO:0000313" key="7">
    <source>
        <dbReference type="EMBL" id="EFX85555.1"/>
    </source>
</evidence>
<feature type="domain" description="Protein kinase" evidence="6">
    <location>
        <begin position="16"/>
        <end position="313"/>
    </location>
</feature>
<keyword evidence="2 5" id="KW-0547">Nucleotide-binding</keyword>
<feature type="repeat" description="WD" evidence="4">
    <location>
        <begin position="524"/>
        <end position="558"/>
    </location>
</feature>
<accession>E9G4I3</accession>
<dbReference type="OrthoDB" id="6778822at2759"/>
<dbReference type="HOGENOM" id="CLU_391424_0_0_1"/>
<dbReference type="GO" id="GO:0051082">
    <property type="term" value="F:unfolded protein binding"/>
    <property type="evidence" value="ECO:0000318"/>
    <property type="project" value="GO_Central"/>
</dbReference>
<dbReference type="SMART" id="SM00320">
    <property type="entry name" value="WD40"/>
    <property type="match status" value="5"/>
</dbReference>
<dbReference type="SUPFAM" id="SSF56112">
    <property type="entry name" value="Protein kinase-like (PK-like)"/>
    <property type="match status" value="1"/>
</dbReference>
<dbReference type="PhylomeDB" id="E9G4I3"/>
<dbReference type="Gene3D" id="2.130.10.10">
    <property type="entry name" value="YVTN repeat-like/Quinoprotein amine dehydrogenase"/>
    <property type="match status" value="3"/>
</dbReference>
<sequence>MNFSRFFATAPIPLTFEEKNELGRGGYGAVYRGTFEGKEVAVKITVKVHLDDKGKQEQKREMEEHLRLEHVNVLKLLHVDDSPDKTCLVLELCAGTLTDYCEGRYKGPELPPDRAVLYQIANGLRYIHSRNLVHRDVKPDNILISMTTPVQMKLSDFGLVKKISPQGTYTQSGLKGTLIWMAPEILELLNHSRDSTPSNEIPHGSIQCDTFAAGCVFFYFLTRGTHPFGNSFKIPGNIVDNNPIELNQHKKSQYFICICITVFSTVGLWAAQHLSFITDLKGDDRAICELIGKMVKPKEQRIALLEVIIQMTTNLTASRQFERVARIVREEGGKCVPRFHPKEPVLACGIQDGILFFSVENSSIIPFSNWNEDENKIQIGHIEGIRTMEWNADGKQLAAVSYVRDITVWSYPSGEILFQKNLNEWVNRIEWNPFRPNAFAAYLRLNMEPGKVFLFNSCPVDQRSFHFHTIEIWKRITSVKWISENRVALGFCNDGGIEIWEIDESTKSAEIVQRFQHVDGEDWVKHMAWNERTKCLAACSDDGWIKIWSMDSDQPIHATKVHGCYSLAWRPNGKPTDDEGVDAARKSADNFILATSGFAGDGKIVIWTPLAEEKTKILFSSQNSDWATSLSFSPDGRFLASADKNRKWIILSATENWKCVDIDEGERSVGRHFSWFYSSTDVPNYKLTFNSNDGKVTVIEYVDDQ</sequence>
<organism evidence="7 8">
    <name type="scientific">Daphnia pulex</name>
    <name type="common">Water flea</name>
    <dbReference type="NCBI Taxonomy" id="6669"/>
    <lineage>
        <taxon>Eukaryota</taxon>
        <taxon>Metazoa</taxon>
        <taxon>Ecdysozoa</taxon>
        <taxon>Arthropoda</taxon>
        <taxon>Crustacea</taxon>
        <taxon>Branchiopoda</taxon>
        <taxon>Diplostraca</taxon>
        <taxon>Cladocera</taxon>
        <taxon>Anomopoda</taxon>
        <taxon>Daphniidae</taxon>
        <taxon>Daphnia</taxon>
    </lineage>
</organism>
<dbReference type="PANTHER" id="PTHR13954">
    <property type="entry name" value="IRE1-RELATED"/>
    <property type="match status" value="1"/>
</dbReference>
<protein>
    <recommendedName>
        <fullName evidence="6">Protein kinase domain-containing protein</fullName>
    </recommendedName>
</protein>
<dbReference type="GO" id="GO:0004674">
    <property type="term" value="F:protein serine/threonine kinase activity"/>
    <property type="evidence" value="ECO:0000318"/>
    <property type="project" value="GO_Central"/>
</dbReference>
<keyword evidence="8" id="KW-1185">Reference proteome</keyword>
<dbReference type="EMBL" id="GL732532">
    <property type="protein sequence ID" value="EFX85555.1"/>
    <property type="molecule type" value="Genomic_DNA"/>
</dbReference>
<evidence type="ECO:0000256" key="4">
    <source>
        <dbReference type="PROSITE-ProRule" id="PRU00221"/>
    </source>
</evidence>
<dbReference type="PROSITE" id="PS50011">
    <property type="entry name" value="PROTEIN_KINASE_DOM"/>
    <property type="match status" value="1"/>
</dbReference>
<dbReference type="PROSITE" id="PS50082">
    <property type="entry name" value="WD_REPEATS_2"/>
    <property type="match status" value="2"/>
</dbReference>
<dbReference type="Gene3D" id="1.10.510.10">
    <property type="entry name" value="Transferase(Phosphotransferase) domain 1"/>
    <property type="match status" value="1"/>
</dbReference>
<dbReference type="GO" id="GO:0005524">
    <property type="term" value="F:ATP binding"/>
    <property type="evidence" value="ECO:0007669"/>
    <property type="project" value="UniProtKB-UniRule"/>
</dbReference>
<keyword evidence="4" id="KW-0853">WD repeat</keyword>
<dbReference type="KEGG" id="dpx:DAPPUDRAFT_300401"/>
<dbReference type="GO" id="GO:0070059">
    <property type="term" value="P:intrinsic apoptotic signaling pathway in response to endoplasmic reticulum stress"/>
    <property type="evidence" value="ECO:0000318"/>
    <property type="project" value="GO_Central"/>
</dbReference>
<dbReference type="PROSITE" id="PS00108">
    <property type="entry name" value="PROTEIN_KINASE_ST"/>
    <property type="match status" value="1"/>
</dbReference>
<evidence type="ECO:0000256" key="5">
    <source>
        <dbReference type="PROSITE-ProRule" id="PRU10141"/>
    </source>
</evidence>
<evidence type="ECO:0000256" key="1">
    <source>
        <dbReference type="ARBA" id="ARBA00004419"/>
    </source>
</evidence>
<evidence type="ECO:0000313" key="8">
    <source>
        <dbReference type="Proteomes" id="UP000000305"/>
    </source>
</evidence>
<dbReference type="InterPro" id="IPR036322">
    <property type="entry name" value="WD40_repeat_dom_sf"/>
</dbReference>
<dbReference type="GO" id="GO:0004521">
    <property type="term" value="F:RNA endonuclease activity"/>
    <property type="evidence" value="ECO:0000318"/>
    <property type="project" value="GO_Central"/>
</dbReference>
<reference evidence="7 8" key="1">
    <citation type="journal article" date="2011" name="Science">
        <title>The ecoresponsive genome of Daphnia pulex.</title>
        <authorList>
            <person name="Colbourne J.K."/>
            <person name="Pfrender M.E."/>
            <person name="Gilbert D."/>
            <person name="Thomas W.K."/>
            <person name="Tucker A."/>
            <person name="Oakley T.H."/>
            <person name="Tokishita S."/>
            <person name="Aerts A."/>
            <person name="Arnold G.J."/>
            <person name="Basu M.K."/>
            <person name="Bauer D.J."/>
            <person name="Caceres C.E."/>
            <person name="Carmel L."/>
            <person name="Casola C."/>
            <person name="Choi J.H."/>
            <person name="Detter J.C."/>
            <person name="Dong Q."/>
            <person name="Dusheyko S."/>
            <person name="Eads B.D."/>
            <person name="Frohlich T."/>
            <person name="Geiler-Samerotte K.A."/>
            <person name="Gerlach D."/>
            <person name="Hatcher P."/>
            <person name="Jogdeo S."/>
            <person name="Krijgsveld J."/>
            <person name="Kriventseva E.V."/>
            <person name="Kultz D."/>
            <person name="Laforsch C."/>
            <person name="Lindquist E."/>
            <person name="Lopez J."/>
            <person name="Manak J.R."/>
            <person name="Muller J."/>
            <person name="Pangilinan J."/>
            <person name="Patwardhan R.P."/>
            <person name="Pitluck S."/>
            <person name="Pritham E.J."/>
            <person name="Rechtsteiner A."/>
            <person name="Rho M."/>
            <person name="Rogozin I.B."/>
            <person name="Sakarya O."/>
            <person name="Salamov A."/>
            <person name="Schaack S."/>
            <person name="Shapiro H."/>
            <person name="Shiga Y."/>
            <person name="Skalitzky C."/>
            <person name="Smith Z."/>
            <person name="Souvorov A."/>
            <person name="Sung W."/>
            <person name="Tang Z."/>
            <person name="Tsuchiya D."/>
            <person name="Tu H."/>
            <person name="Vos H."/>
            <person name="Wang M."/>
            <person name="Wolf Y.I."/>
            <person name="Yamagata H."/>
            <person name="Yamada T."/>
            <person name="Ye Y."/>
            <person name="Shaw J.R."/>
            <person name="Andrews J."/>
            <person name="Crease T.J."/>
            <person name="Tang H."/>
            <person name="Lucas S.M."/>
            <person name="Robertson H.M."/>
            <person name="Bork P."/>
            <person name="Koonin E.V."/>
            <person name="Zdobnov E.M."/>
            <person name="Grigoriev I.V."/>
            <person name="Lynch M."/>
            <person name="Boore J.L."/>
        </authorList>
    </citation>
    <scope>NUCLEOTIDE SEQUENCE [LARGE SCALE GENOMIC DNA]</scope>
</reference>
<dbReference type="InterPro" id="IPR008271">
    <property type="entry name" value="Ser/Thr_kinase_AS"/>
</dbReference>
<dbReference type="eggNOG" id="KOG1027">
    <property type="taxonomic scope" value="Eukaryota"/>
</dbReference>
<proteinExistence type="predicted"/>
<dbReference type="GO" id="GO:0005783">
    <property type="term" value="C:endoplasmic reticulum"/>
    <property type="evidence" value="ECO:0000318"/>
    <property type="project" value="GO_Central"/>
</dbReference>
<comment type="subcellular location">
    <subcellularLocation>
        <location evidence="1">Cytoplasmic vesicle</location>
        <location evidence="1">Autophagosome</location>
    </subcellularLocation>
</comment>
<dbReference type="Pfam" id="PF00400">
    <property type="entry name" value="WD40"/>
    <property type="match status" value="2"/>
</dbReference>
<dbReference type="InterPro" id="IPR000719">
    <property type="entry name" value="Prot_kinase_dom"/>
</dbReference>
<dbReference type="InParanoid" id="E9G4I3"/>
<dbReference type="Proteomes" id="UP000000305">
    <property type="component" value="Unassembled WGS sequence"/>
</dbReference>